<evidence type="ECO:0000256" key="1">
    <source>
        <dbReference type="SAM" id="Coils"/>
    </source>
</evidence>
<keyword evidence="1" id="KW-0175">Coiled coil</keyword>
<organism evidence="2 3">
    <name type="scientific">Methanoplanus limicola DSM 2279</name>
    <dbReference type="NCBI Taxonomy" id="937775"/>
    <lineage>
        <taxon>Archaea</taxon>
        <taxon>Methanobacteriati</taxon>
        <taxon>Methanobacteriota</taxon>
        <taxon>Stenosarchaea group</taxon>
        <taxon>Methanomicrobia</taxon>
        <taxon>Methanomicrobiales</taxon>
        <taxon>Methanomicrobiaceae</taxon>
        <taxon>Methanoplanus</taxon>
    </lineage>
</organism>
<evidence type="ECO:0000313" key="2">
    <source>
        <dbReference type="EMBL" id="EHQ36833.1"/>
    </source>
</evidence>
<dbReference type="RefSeq" id="WP_004079502.1">
    <property type="nucleotide sequence ID" value="NZ_CM001436.1"/>
</dbReference>
<reference evidence="2 3" key="1">
    <citation type="submission" date="2011-10" db="EMBL/GenBank/DDBJ databases">
        <title>The Improved High-Quality Draft genome of Methanoplanus limicola DSM 2279.</title>
        <authorList>
            <consortium name="US DOE Joint Genome Institute (JGI-PGF)"/>
            <person name="Lucas S."/>
            <person name="Copeland A."/>
            <person name="Lapidus A."/>
            <person name="Glavina del Rio T."/>
            <person name="Dalin E."/>
            <person name="Tice H."/>
            <person name="Bruce D."/>
            <person name="Goodwin L."/>
            <person name="Pitluck S."/>
            <person name="Peters L."/>
            <person name="Mikhailova N."/>
            <person name="Lu M."/>
            <person name="Kyrpides N."/>
            <person name="Mavromatis K."/>
            <person name="Ivanova N."/>
            <person name="Markowitz V."/>
            <person name="Cheng J.-F."/>
            <person name="Hugenholtz P."/>
            <person name="Woyke T."/>
            <person name="Wu D."/>
            <person name="Wirth R."/>
            <person name="Brambilla E.-M."/>
            <person name="Klenk H.-P."/>
            <person name="Eisen J.A."/>
        </authorList>
    </citation>
    <scope>NUCLEOTIDE SEQUENCE [LARGE SCALE GENOMIC DNA]</scope>
    <source>
        <strain evidence="2 3">DSM 2279</strain>
    </source>
</reference>
<dbReference type="EMBL" id="CM001436">
    <property type="protein sequence ID" value="EHQ36833.1"/>
    <property type="molecule type" value="Genomic_DNA"/>
</dbReference>
<dbReference type="OrthoDB" id="111184at2157"/>
<name>H1YWU2_9EURY</name>
<dbReference type="HOGENOM" id="CLU_052776_0_0_2"/>
<dbReference type="InParanoid" id="H1YWU2"/>
<dbReference type="Proteomes" id="UP000005741">
    <property type="component" value="Chromosome"/>
</dbReference>
<dbReference type="AlphaFoldDB" id="H1YWU2"/>
<keyword evidence="3" id="KW-1185">Reference proteome</keyword>
<feature type="coiled-coil region" evidence="1">
    <location>
        <begin position="187"/>
        <end position="221"/>
    </location>
</feature>
<feature type="coiled-coil region" evidence="1">
    <location>
        <begin position="369"/>
        <end position="417"/>
    </location>
</feature>
<evidence type="ECO:0000313" key="3">
    <source>
        <dbReference type="Proteomes" id="UP000005741"/>
    </source>
</evidence>
<dbReference type="STRING" id="937775.Metlim_2798"/>
<sequence>MAGFLSKIFSKKEPESEVIEYFSLPEIFAEAEREAGESIRRAAMSAAGNAGDSLESIKKSLDILEKADFSDDAHPNKKLLNVARNSKPKFIDSMRRAIGAGISDDPDKVYDSMISFVNEAAKIMRSKGRYLGAVFPEEMKAVKSGIDSVGKLINKMTEDVKIPVDMKEKSGISKGKYNFIEDKYGQIRRYKEKISESADNISELRREISDIESVMEGLKNSAEFSEEADLIGRLETLEMKFSAAENYYEALIASTGNVFRKSSYQFSRDNNKEMAGRVDNLIDILSKKNDKCRLMGEAVELYISVYPSLASVFDANPDVIKNKTEEELFSSPGVFPEKLKSCCNELKLSLDEIAAVKKEGEGYSSGRELDKLSVKFEMNTEEITKLEEETESLKFRIEEAENEIPELMKELELSLNEWRKSPVELKF</sequence>
<gene>
    <name evidence="2" type="ORF">Metlim_2798</name>
</gene>
<protein>
    <submittedName>
        <fullName evidence="2">Uncharacterized protein</fullName>
    </submittedName>
</protein>
<accession>H1YWU2</accession>
<proteinExistence type="predicted"/>